<organism evidence="2 3">
    <name type="scientific">Liparis tanakae</name>
    <name type="common">Tanaka's snailfish</name>
    <dbReference type="NCBI Taxonomy" id="230148"/>
    <lineage>
        <taxon>Eukaryota</taxon>
        <taxon>Metazoa</taxon>
        <taxon>Chordata</taxon>
        <taxon>Craniata</taxon>
        <taxon>Vertebrata</taxon>
        <taxon>Euteleostomi</taxon>
        <taxon>Actinopterygii</taxon>
        <taxon>Neopterygii</taxon>
        <taxon>Teleostei</taxon>
        <taxon>Neoteleostei</taxon>
        <taxon>Acanthomorphata</taxon>
        <taxon>Eupercaria</taxon>
        <taxon>Perciformes</taxon>
        <taxon>Cottioidei</taxon>
        <taxon>Cottales</taxon>
        <taxon>Liparidae</taxon>
        <taxon>Liparis</taxon>
    </lineage>
</organism>
<dbReference type="AlphaFoldDB" id="A0A4Z2G7X3"/>
<protein>
    <submittedName>
        <fullName evidence="2">Uncharacterized protein</fullName>
    </submittedName>
</protein>
<proteinExistence type="predicted"/>
<dbReference type="EMBL" id="SRLO01000666">
    <property type="protein sequence ID" value="TNN49165.1"/>
    <property type="molecule type" value="Genomic_DNA"/>
</dbReference>
<evidence type="ECO:0000313" key="3">
    <source>
        <dbReference type="Proteomes" id="UP000314294"/>
    </source>
</evidence>
<sequence>MWSSLFRDGDHTGIPPRRSSRSVALAPECDLSKQSDIQQKLFLFKTPRAHDSDATPMAVEEETSTY</sequence>
<evidence type="ECO:0000313" key="2">
    <source>
        <dbReference type="EMBL" id="TNN49165.1"/>
    </source>
</evidence>
<keyword evidence="3" id="KW-1185">Reference proteome</keyword>
<feature type="region of interest" description="Disordered" evidence="1">
    <location>
        <begin position="1"/>
        <end position="25"/>
    </location>
</feature>
<dbReference type="Proteomes" id="UP000314294">
    <property type="component" value="Unassembled WGS sequence"/>
</dbReference>
<comment type="caution">
    <text evidence="2">The sequence shown here is derived from an EMBL/GenBank/DDBJ whole genome shotgun (WGS) entry which is preliminary data.</text>
</comment>
<reference evidence="2 3" key="1">
    <citation type="submission" date="2019-03" db="EMBL/GenBank/DDBJ databases">
        <title>First draft genome of Liparis tanakae, snailfish: a comprehensive survey of snailfish specific genes.</title>
        <authorList>
            <person name="Kim W."/>
            <person name="Song I."/>
            <person name="Jeong J.-H."/>
            <person name="Kim D."/>
            <person name="Kim S."/>
            <person name="Ryu S."/>
            <person name="Song J.Y."/>
            <person name="Lee S.K."/>
        </authorList>
    </citation>
    <scope>NUCLEOTIDE SEQUENCE [LARGE SCALE GENOMIC DNA]</scope>
    <source>
        <tissue evidence="2">Muscle</tissue>
    </source>
</reference>
<name>A0A4Z2G7X3_9TELE</name>
<evidence type="ECO:0000256" key="1">
    <source>
        <dbReference type="SAM" id="MobiDB-lite"/>
    </source>
</evidence>
<gene>
    <name evidence="2" type="ORF">EYF80_040628</name>
</gene>
<accession>A0A4Z2G7X3</accession>